<evidence type="ECO:0000256" key="1">
    <source>
        <dbReference type="SAM" id="MobiDB-lite"/>
    </source>
</evidence>
<gene>
    <name evidence="3" type="primary">20344053</name>
    <name evidence="2" type="ORF">GGTG_03595</name>
</gene>
<reference evidence="4" key="1">
    <citation type="submission" date="2010-07" db="EMBL/GenBank/DDBJ databases">
        <title>The genome sequence of Gaeumannomyces graminis var. tritici strain R3-111a-1.</title>
        <authorList>
            <consortium name="The Broad Institute Genome Sequencing Platform"/>
            <person name="Ma L.-J."/>
            <person name="Dead R."/>
            <person name="Young S."/>
            <person name="Zeng Q."/>
            <person name="Koehrsen M."/>
            <person name="Alvarado L."/>
            <person name="Berlin A."/>
            <person name="Chapman S.B."/>
            <person name="Chen Z."/>
            <person name="Freedman E."/>
            <person name="Gellesch M."/>
            <person name="Goldberg J."/>
            <person name="Griggs A."/>
            <person name="Gujja S."/>
            <person name="Heilman E.R."/>
            <person name="Heiman D."/>
            <person name="Hepburn T."/>
            <person name="Howarth C."/>
            <person name="Jen D."/>
            <person name="Larson L."/>
            <person name="Mehta T."/>
            <person name="Neiman D."/>
            <person name="Pearson M."/>
            <person name="Roberts A."/>
            <person name="Saif S."/>
            <person name="Shea T."/>
            <person name="Shenoy N."/>
            <person name="Sisk P."/>
            <person name="Stolte C."/>
            <person name="Sykes S."/>
            <person name="Walk T."/>
            <person name="White J."/>
            <person name="Yandava C."/>
            <person name="Haas B."/>
            <person name="Nusbaum C."/>
            <person name="Birren B."/>
        </authorList>
    </citation>
    <scope>NUCLEOTIDE SEQUENCE [LARGE SCALE GENOMIC DNA]</scope>
    <source>
        <strain evidence="4">R3-111a-1</strain>
    </source>
</reference>
<dbReference type="EnsemblFungi" id="EJT78495">
    <property type="protein sequence ID" value="EJT78495"/>
    <property type="gene ID" value="GGTG_03595"/>
</dbReference>
<evidence type="ECO:0000313" key="3">
    <source>
        <dbReference type="EnsemblFungi" id="EJT78495"/>
    </source>
</evidence>
<feature type="region of interest" description="Disordered" evidence="1">
    <location>
        <begin position="85"/>
        <end position="138"/>
    </location>
</feature>
<accession>J3NQN9</accession>
<dbReference type="VEuPathDB" id="FungiDB:GGTG_03595"/>
<keyword evidence="4" id="KW-1185">Reference proteome</keyword>
<dbReference type="RefSeq" id="XP_009219640.1">
    <property type="nucleotide sequence ID" value="XM_009221376.1"/>
</dbReference>
<dbReference type="GeneID" id="20344053"/>
<organism evidence="2">
    <name type="scientific">Gaeumannomyces tritici (strain R3-111a-1)</name>
    <name type="common">Wheat and barley take-all root rot fungus</name>
    <name type="synonym">Gaeumannomyces graminis var. tritici</name>
    <dbReference type="NCBI Taxonomy" id="644352"/>
    <lineage>
        <taxon>Eukaryota</taxon>
        <taxon>Fungi</taxon>
        <taxon>Dikarya</taxon>
        <taxon>Ascomycota</taxon>
        <taxon>Pezizomycotina</taxon>
        <taxon>Sordariomycetes</taxon>
        <taxon>Sordariomycetidae</taxon>
        <taxon>Magnaporthales</taxon>
        <taxon>Magnaporthaceae</taxon>
        <taxon>Gaeumannomyces</taxon>
    </lineage>
</organism>
<name>J3NQN9_GAET3</name>
<feature type="region of interest" description="Disordered" evidence="1">
    <location>
        <begin position="1"/>
        <end position="24"/>
    </location>
</feature>
<reference evidence="3" key="5">
    <citation type="submission" date="2018-04" db="UniProtKB">
        <authorList>
            <consortium name="EnsemblFungi"/>
        </authorList>
    </citation>
    <scope>IDENTIFICATION</scope>
    <source>
        <strain evidence="3">R3-111a-1</strain>
    </source>
</reference>
<dbReference type="Proteomes" id="UP000006039">
    <property type="component" value="Unassembled WGS sequence"/>
</dbReference>
<dbReference type="EMBL" id="GL385396">
    <property type="protein sequence ID" value="EJT78495.1"/>
    <property type="molecule type" value="Genomic_DNA"/>
</dbReference>
<proteinExistence type="predicted"/>
<sequence>MAPRPWVGRGLGSVGTRSRNREGETEDFWKRAVVGWLEAGTAVAGLGEEGWDGGRWSSHLPTLERPVSGHVGHYLGAKVVEDRTGQNGVDGRVGRHFDSSRPVGVGSVGEWASGQKQAASRRKKMEGSVVVGVGGGDE</sequence>
<dbReference type="HOGENOM" id="CLU_1855393_0_0_1"/>
<reference evidence="2" key="3">
    <citation type="submission" date="2010-09" db="EMBL/GenBank/DDBJ databases">
        <title>Annotation of Gaeumannomyces graminis var. tritici R3-111a-1.</title>
        <authorList>
            <consortium name="The Broad Institute Genome Sequencing Platform"/>
            <person name="Ma L.-J."/>
            <person name="Dead R."/>
            <person name="Young S.K."/>
            <person name="Zeng Q."/>
            <person name="Gargeya S."/>
            <person name="Fitzgerald M."/>
            <person name="Haas B."/>
            <person name="Abouelleil A."/>
            <person name="Alvarado L."/>
            <person name="Arachchi H.M."/>
            <person name="Berlin A."/>
            <person name="Brown A."/>
            <person name="Chapman S.B."/>
            <person name="Chen Z."/>
            <person name="Dunbar C."/>
            <person name="Freedman E."/>
            <person name="Gearin G."/>
            <person name="Gellesch M."/>
            <person name="Goldberg J."/>
            <person name="Griggs A."/>
            <person name="Gujja S."/>
            <person name="Heiman D."/>
            <person name="Howarth C."/>
            <person name="Larson L."/>
            <person name="Lui A."/>
            <person name="MacDonald P.J.P."/>
            <person name="Mehta T."/>
            <person name="Montmayeur A."/>
            <person name="Murphy C."/>
            <person name="Neiman D."/>
            <person name="Pearson M."/>
            <person name="Priest M."/>
            <person name="Roberts A."/>
            <person name="Saif S."/>
            <person name="Shea T."/>
            <person name="Shenoy N."/>
            <person name="Sisk P."/>
            <person name="Stolte C."/>
            <person name="Sykes S."/>
            <person name="Yandava C."/>
            <person name="Wortman J."/>
            <person name="Nusbaum C."/>
            <person name="Birren B."/>
        </authorList>
    </citation>
    <scope>NUCLEOTIDE SEQUENCE</scope>
    <source>
        <strain evidence="2">R3-111a-1</strain>
    </source>
</reference>
<reference evidence="3" key="4">
    <citation type="journal article" date="2015" name="G3 (Bethesda)">
        <title>Genome sequences of three phytopathogenic species of the Magnaporthaceae family of fungi.</title>
        <authorList>
            <person name="Okagaki L.H."/>
            <person name="Nunes C.C."/>
            <person name="Sailsbery J."/>
            <person name="Clay B."/>
            <person name="Brown D."/>
            <person name="John T."/>
            <person name="Oh Y."/>
            <person name="Young N."/>
            <person name="Fitzgerald M."/>
            <person name="Haas B.J."/>
            <person name="Zeng Q."/>
            <person name="Young S."/>
            <person name="Adiconis X."/>
            <person name="Fan L."/>
            <person name="Levin J.Z."/>
            <person name="Mitchell T.K."/>
            <person name="Okubara P.A."/>
            <person name="Farman M.L."/>
            <person name="Kohn L.M."/>
            <person name="Birren B."/>
            <person name="Ma L.-J."/>
            <person name="Dean R.A."/>
        </authorList>
    </citation>
    <scope>NUCLEOTIDE SEQUENCE</scope>
    <source>
        <strain evidence="3">R3-111a-1</strain>
    </source>
</reference>
<reference evidence="2" key="2">
    <citation type="submission" date="2010-07" db="EMBL/GenBank/DDBJ databases">
        <authorList>
            <consortium name="The Broad Institute Genome Sequencing Platform"/>
            <consortium name="Broad Institute Genome Sequencing Center for Infectious Disease"/>
            <person name="Ma L.-J."/>
            <person name="Dead R."/>
            <person name="Young S."/>
            <person name="Zeng Q."/>
            <person name="Koehrsen M."/>
            <person name="Alvarado L."/>
            <person name="Berlin A."/>
            <person name="Chapman S.B."/>
            <person name="Chen Z."/>
            <person name="Freedman E."/>
            <person name="Gellesch M."/>
            <person name="Goldberg J."/>
            <person name="Griggs A."/>
            <person name="Gujja S."/>
            <person name="Heilman E.R."/>
            <person name="Heiman D."/>
            <person name="Hepburn T."/>
            <person name="Howarth C."/>
            <person name="Jen D."/>
            <person name="Larson L."/>
            <person name="Mehta T."/>
            <person name="Neiman D."/>
            <person name="Pearson M."/>
            <person name="Roberts A."/>
            <person name="Saif S."/>
            <person name="Shea T."/>
            <person name="Shenoy N."/>
            <person name="Sisk P."/>
            <person name="Stolte C."/>
            <person name="Sykes S."/>
            <person name="Walk T."/>
            <person name="White J."/>
            <person name="Yandava C."/>
            <person name="Haas B."/>
            <person name="Nusbaum C."/>
            <person name="Birren B."/>
        </authorList>
    </citation>
    <scope>NUCLEOTIDE SEQUENCE</scope>
    <source>
        <strain evidence="2">R3-111a-1</strain>
    </source>
</reference>
<evidence type="ECO:0000313" key="4">
    <source>
        <dbReference type="Proteomes" id="UP000006039"/>
    </source>
</evidence>
<protein>
    <submittedName>
        <fullName evidence="2 3">Uncharacterized protein</fullName>
    </submittedName>
</protein>
<dbReference type="AlphaFoldDB" id="J3NQN9"/>
<evidence type="ECO:0000313" key="2">
    <source>
        <dbReference type="EMBL" id="EJT78495.1"/>
    </source>
</evidence>